<dbReference type="RefSeq" id="WP_203767797.1">
    <property type="nucleotide sequence ID" value="NZ_BAAABO010000007.1"/>
</dbReference>
<dbReference type="EMBL" id="BOMI01000090">
    <property type="protein sequence ID" value="GID76046.1"/>
    <property type="molecule type" value="Genomic_DNA"/>
</dbReference>
<feature type="region of interest" description="Disordered" evidence="1">
    <location>
        <begin position="1"/>
        <end position="49"/>
    </location>
</feature>
<protein>
    <submittedName>
        <fullName evidence="2">Uncharacterized protein</fullName>
    </submittedName>
</protein>
<gene>
    <name evidence="2" type="ORF">Ade02nite_46870</name>
</gene>
<evidence type="ECO:0000313" key="3">
    <source>
        <dbReference type="Proteomes" id="UP000609879"/>
    </source>
</evidence>
<sequence length="49" mass="5173">MTTQPQDPDVPDDERADEQDAPVIPGGEDVRVGPEQSDEPQAGAAEPTD</sequence>
<accession>A0ABQ3Y7R9</accession>
<organism evidence="2 3">
    <name type="scientific">Paractinoplanes deccanensis</name>
    <dbReference type="NCBI Taxonomy" id="113561"/>
    <lineage>
        <taxon>Bacteria</taxon>
        <taxon>Bacillati</taxon>
        <taxon>Actinomycetota</taxon>
        <taxon>Actinomycetes</taxon>
        <taxon>Micromonosporales</taxon>
        <taxon>Micromonosporaceae</taxon>
        <taxon>Paractinoplanes</taxon>
    </lineage>
</organism>
<comment type="caution">
    <text evidence="2">The sequence shown here is derived from an EMBL/GenBank/DDBJ whole genome shotgun (WGS) entry which is preliminary data.</text>
</comment>
<feature type="compositionally biased region" description="Acidic residues" evidence="1">
    <location>
        <begin position="9"/>
        <end position="20"/>
    </location>
</feature>
<proteinExistence type="predicted"/>
<keyword evidence="3" id="KW-1185">Reference proteome</keyword>
<reference evidence="2 3" key="1">
    <citation type="submission" date="2021-01" db="EMBL/GenBank/DDBJ databases">
        <title>Whole genome shotgun sequence of Actinoplanes deccanensis NBRC 13994.</title>
        <authorList>
            <person name="Komaki H."/>
            <person name="Tamura T."/>
        </authorList>
    </citation>
    <scope>NUCLEOTIDE SEQUENCE [LARGE SCALE GENOMIC DNA]</scope>
    <source>
        <strain evidence="2 3">NBRC 13994</strain>
    </source>
</reference>
<evidence type="ECO:0000256" key="1">
    <source>
        <dbReference type="SAM" id="MobiDB-lite"/>
    </source>
</evidence>
<evidence type="ECO:0000313" key="2">
    <source>
        <dbReference type="EMBL" id="GID76046.1"/>
    </source>
</evidence>
<name>A0ABQ3Y7R9_9ACTN</name>
<dbReference type="Proteomes" id="UP000609879">
    <property type="component" value="Unassembled WGS sequence"/>
</dbReference>